<dbReference type="Proteomes" id="UP001283361">
    <property type="component" value="Unassembled WGS sequence"/>
</dbReference>
<accession>A0AAE0YHV7</accession>
<name>A0AAE0YHV7_9GAST</name>
<reference evidence="2" key="1">
    <citation type="journal article" date="2023" name="G3 (Bethesda)">
        <title>A reference genome for the long-term kleptoplast-retaining sea slug Elysia crispata morphotype clarki.</title>
        <authorList>
            <person name="Eastman K.E."/>
            <person name="Pendleton A.L."/>
            <person name="Shaikh M.A."/>
            <person name="Suttiyut T."/>
            <person name="Ogas R."/>
            <person name="Tomko P."/>
            <person name="Gavelis G."/>
            <person name="Widhalm J.R."/>
            <person name="Wisecaver J.H."/>
        </authorList>
    </citation>
    <scope>NUCLEOTIDE SEQUENCE</scope>
    <source>
        <strain evidence="2">ECLA1</strain>
    </source>
</reference>
<dbReference type="AlphaFoldDB" id="A0AAE0YHV7"/>
<sequence length="86" mass="9634">MVRHKASCVPLLFQVTLIGLVKSVNESPTRINYVIDDMTGPPLDARRFNDSDEYDEAETQTHNAYPHNTYVRANGMLRALLVASGQ</sequence>
<keyword evidence="1" id="KW-0732">Signal</keyword>
<comment type="caution">
    <text evidence="2">The sequence shown here is derived from an EMBL/GenBank/DDBJ whole genome shotgun (WGS) entry which is preliminary data.</text>
</comment>
<evidence type="ECO:0000313" key="3">
    <source>
        <dbReference type="Proteomes" id="UP001283361"/>
    </source>
</evidence>
<dbReference type="EMBL" id="JAWDGP010006139">
    <property type="protein sequence ID" value="KAK3746512.1"/>
    <property type="molecule type" value="Genomic_DNA"/>
</dbReference>
<keyword evidence="3" id="KW-1185">Reference proteome</keyword>
<protein>
    <submittedName>
        <fullName evidence="2">Uncharacterized protein</fullName>
    </submittedName>
</protein>
<dbReference type="InterPro" id="IPR012340">
    <property type="entry name" value="NA-bd_OB-fold"/>
</dbReference>
<evidence type="ECO:0000313" key="2">
    <source>
        <dbReference type="EMBL" id="KAK3746512.1"/>
    </source>
</evidence>
<dbReference type="Gene3D" id="2.40.50.140">
    <property type="entry name" value="Nucleic acid-binding proteins"/>
    <property type="match status" value="1"/>
</dbReference>
<dbReference type="SUPFAM" id="SSF50249">
    <property type="entry name" value="Nucleic acid-binding proteins"/>
    <property type="match status" value="1"/>
</dbReference>
<gene>
    <name evidence="2" type="ORF">RRG08_015183</name>
</gene>
<feature type="signal peptide" evidence="1">
    <location>
        <begin position="1"/>
        <end position="23"/>
    </location>
</feature>
<evidence type="ECO:0000256" key="1">
    <source>
        <dbReference type="SAM" id="SignalP"/>
    </source>
</evidence>
<organism evidence="2 3">
    <name type="scientific">Elysia crispata</name>
    <name type="common">lettuce slug</name>
    <dbReference type="NCBI Taxonomy" id="231223"/>
    <lineage>
        <taxon>Eukaryota</taxon>
        <taxon>Metazoa</taxon>
        <taxon>Spiralia</taxon>
        <taxon>Lophotrochozoa</taxon>
        <taxon>Mollusca</taxon>
        <taxon>Gastropoda</taxon>
        <taxon>Heterobranchia</taxon>
        <taxon>Euthyneura</taxon>
        <taxon>Panpulmonata</taxon>
        <taxon>Sacoglossa</taxon>
        <taxon>Placobranchoidea</taxon>
        <taxon>Plakobranchidae</taxon>
        <taxon>Elysia</taxon>
    </lineage>
</organism>
<proteinExistence type="predicted"/>
<feature type="chain" id="PRO_5042084595" evidence="1">
    <location>
        <begin position="24"/>
        <end position="86"/>
    </location>
</feature>